<accession>A0A8S3WH73</accession>
<reference evidence="2" key="1">
    <citation type="submission" date="2021-04" db="EMBL/GenBank/DDBJ databases">
        <authorList>
            <person name="Tunstrom K."/>
        </authorList>
    </citation>
    <scope>NUCLEOTIDE SEQUENCE</scope>
</reference>
<feature type="compositionally biased region" description="Polar residues" evidence="1">
    <location>
        <begin position="208"/>
        <end position="217"/>
    </location>
</feature>
<dbReference type="OrthoDB" id="7701249at2759"/>
<evidence type="ECO:0000256" key="1">
    <source>
        <dbReference type="SAM" id="MobiDB-lite"/>
    </source>
</evidence>
<feature type="compositionally biased region" description="Basic residues" evidence="1">
    <location>
        <begin position="219"/>
        <end position="246"/>
    </location>
</feature>
<gene>
    <name evidence="2" type="ORF">PAPOLLO_LOCUS6225</name>
</gene>
<dbReference type="EMBL" id="CAJQZP010000398">
    <property type="protein sequence ID" value="CAG4959730.1"/>
    <property type="molecule type" value="Genomic_DNA"/>
</dbReference>
<sequence>MGHVEKIDKTIIINSELKNMWNTLLTQGLDEKSIDEILKTFPLIKDCLTLPPNLNPEIKITLSPQALKRDEHICHKQNIIGYVICGLTQILTKMLEKDTESDTTEYIGNCIRLLCHVHYKESQTRRAVILPGVNKKLKETLEKTLITNYLFGNDITNILKENKNLENSAKDLKPLNNWGPSSNRKQGGRDNTRQYNTRQDNTKRPKNKPSTVKYTMTQRHQHQRQQLRSLTRHPSRTTQPQRHHRE</sequence>
<dbReference type="PANTHER" id="PTHR34239:SF2">
    <property type="entry name" value="TRANSPOSABLE ELEMENT P TRANSPOSASE_THAP9 CONSERVED DOMAIN-CONTAINING PROTEIN"/>
    <property type="match status" value="1"/>
</dbReference>
<evidence type="ECO:0000313" key="3">
    <source>
        <dbReference type="Proteomes" id="UP000691718"/>
    </source>
</evidence>
<dbReference type="Proteomes" id="UP000691718">
    <property type="component" value="Unassembled WGS sequence"/>
</dbReference>
<dbReference type="AlphaFoldDB" id="A0A8S3WH73"/>
<feature type="region of interest" description="Disordered" evidence="1">
    <location>
        <begin position="170"/>
        <end position="246"/>
    </location>
</feature>
<protein>
    <submittedName>
        <fullName evidence="2">(apollo) hypothetical protein</fullName>
    </submittedName>
</protein>
<proteinExistence type="predicted"/>
<keyword evidence="3" id="KW-1185">Reference proteome</keyword>
<evidence type="ECO:0000313" key="2">
    <source>
        <dbReference type="EMBL" id="CAG4959730.1"/>
    </source>
</evidence>
<organism evidence="2 3">
    <name type="scientific">Parnassius apollo</name>
    <name type="common">Apollo butterfly</name>
    <name type="synonym">Papilio apollo</name>
    <dbReference type="NCBI Taxonomy" id="110799"/>
    <lineage>
        <taxon>Eukaryota</taxon>
        <taxon>Metazoa</taxon>
        <taxon>Ecdysozoa</taxon>
        <taxon>Arthropoda</taxon>
        <taxon>Hexapoda</taxon>
        <taxon>Insecta</taxon>
        <taxon>Pterygota</taxon>
        <taxon>Neoptera</taxon>
        <taxon>Endopterygota</taxon>
        <taxon>Lepidoptera</taxon>
        <taxon>Glossata</taxon>
        <taxon>Ditrysia</taxon>
        <taxon>Papilionoidea</taxon>
        <taxon>Papilionidae</taxon>
        <taxon>Parnassiinae</taxon>
        <taxon>Parnassini</taxon>
        <taxon>Parnassius</taxon>
        <taxon>Parnassius</taxon>
    </lineage>
</organism>
<name>A0A8S3WH73_PARAO</name>
<dbReference type="PANTHER" id="PTHR34239">
    <property type="entry name" value="APPLE DOMAIN-CONTAINING PROTEIN"/>
    <property type="match status" value="1"/>
</dbReference>
<comment type="caution">
    <text evidence="2">The sequence shown here is derived from an EMBL/GenBank/DDBJ whole genome shotgun (WGS) entry which is preliminary data.</text>
</comment>